<evidence type="ECO:0000313" key="2">
    <source>
        <dbReference type="Proteomes" id="UP000596742"/>
    </source>
</evidence>
<keyword evidence="2" id="KW-1185">Reference proteome</keyword>
<sequence>MSIIKNDRNLNGGGVVVAVRDNLISSPVTELQTDCEMVWCKLELVGYKAVYLTSFYNPKTSNEEGYKQFDISMSRATNMTNVKNAFIIAAGDFNLPGWDWKTNQQSPECQHPPQIYGHLR</sequence>
<dbReference type="EMBL" id="UYJE01005825">
    <property type="protein sequence ID" value="VDI40776.1"/>
    <property type="molecule type" value="Genomic_DNA"/>
</dbReference>
<organism evidence="1 2">
    <name type="scientific">Mytilus galloprovincialis</name>
    <name type="common">Mediterranean mussel</name>
    <dbReference type="NCBI Taxonomy" id="29158"/>
    <lineage>
        <taxon>Eukaryota</taxon>
        <taxon>Metazoa</taxon>
        <taxon>Spiralia</taxon>
        <taxon>Lophotrochozoa</taxon>
        <taxon>Mollusca</taxon>
        <taxon>Bivalvia</taxon>
        <taxon>Autobranchia</taxon>
        <taxon>Pteriomorphia</taxon>
        <taxon>Mytilida</taxon>
        <taxon>Mytiloidea</taxon>
        <taxon>Mytilidae</taxon>
        <taxon>Mytilinae</taxon>
        <taxon>Mytilus</taxon>
    </lineage>
</organism>
<dbReference type="InterPro" id="IPR036691">
    <property type="entry name" value="Endo/exonu/phosph_ase_sf"/>
</dbReference>
<gene>
    <name evidence="1" type="ORF">MGAL_10B004945</name>
</gene>
<dbReference type="Gene3D" id="3.60.10.10">
    <property type="entry name" value="Endonuclease/exonuclease/phosphatase"/>
    <property type="match status" value="1"/>
</dbReference>
<evidence type="ECO:0008006" key="3">
    <source>
        <dbReference type="Google" id="ProtNLM"/>
    </source>
</evidence>
<protein>
    <recommendedName>
        <fullName evidence="3">Endonuclease/exonuclease/phosphatase domain-containing protein</fullName>
    </recommendedName>
</protein>
<evidence type="ECO:0000313" key="1">
    <source>
        <dbReference type="EMBL" id="VDI40776.1"/>
    </source>
</evidence>
<dbReference type="Proteomes" id="UP000596742">
    <property type="component" value="Unassembled WGS sequence"/>
</dbReference>
<proteinExistence type="predicted"/>
<comment type="caution">
    <text evidence="1">The sequence shown here is derived from an EMBL/GenBank/DDBJ whole genome shotgun (WGS) entry which is preliminary data.</text>
</comment>
<accession>A0A8B6EWD6</accession>
<dbReference type="SUPFAM" id="SSF56219">
    <property type="entry name" value="DNase I-like"/>
    <property type="match status" value="1"/>
</dbReference>
<name>A0A8B6EWD6_MYTGA</name>
<dbReference type="OrthoDB" id="5989495at2759"/>
<dbReference type="AlphaFoldDB" id="A0A8B6EWD6"/>
<reference evidence="1" key="1">
    <citation type="submission" date="2018-11" db="EMBL/GenBank/DDBJ databases">
        <authorList>
            <person name="Alioto T."/>
            <person name="Alioto T."/>
        </authorList>
    </citation>
    <scope>NUCLEOTIDE SEQUENCE</scope>
</reference>